<dbReference type="Proteomes" id="UP001054945">
    <property type="component" value="Unassembled WGS sequence"/>
</dbReference>
<keyword evidence="2" id="KW-1185">Reference proteome</keyword>
<accession>A0AAV4WBF4</accession>
<evidence type="ECO:0000313" key="2">
    <source>
        <dbReference type="Proteomes" id="UP001054945"/>
    </source>
</evidence>
<name>A0AAV4WBF4_CAEEX</name>
<dbReference type="AlphaFoldDB" id="A0AAV4WBF4"/>
<feature type="non-terminal residue" evidence="1">
    <location>
        <position position="1"/>
    </location>
</feature>
<proteinExistence type="predicted"/>
<organism evidence="1 2">
    <name type="scientific">Caerostris extrusa</name>
    <name type="common">Bark spider</name>
    <name type="synonym">Caerostris bankana</name>
    <dbReference type="NCBI Taxonomy" id="172846"/>
    <lineage>
        <taxon>Eukaryota</taxon>
        <taxon>Metazoa</taxon>
        <taxon>Ecdysozoa</taxon>
        <taxon>Arthropoda</taxon>
        <taxon>Chelicerata</taxon>
        <taxon>Arachnida</taxon>
        <taxon>Araneae</taxon>
        <taxon>Araneomorphae</taxon>
        <taxon>Entelegynae</taxon>
        <taxon>Araneoidea</taxon>
        <taxon>Araneidae</taxon>
        <taxon>Caerostris</taxon>
    </lineage>
</organism>
<evidence type="ECO:0000313" key="1">
    <source>
        <dbReference type="EMBL" id="GIY79291.1"/>
    </source>
</evidence>
<sequence>FGCCFSPTILLLGYQNAALLPHKKRGRREGVRGTKGLICRRLLSPSCDGSCVDYRFADGFKSRLVTLRFKQQCCWRDDVKEETLFYFG</sequence>
<gene>
    <name evidence="1" type="ORF">CEXT_767981</name>
</gene>
<comment type="caution">
    <text evidence="1">The sequence shown here is derived from an EMBL/GenBank/DDBJ whole genome shotgun (WGS) entry which is preliminary data.</text>
</comment>
<protein>
    <submittedName>
        <fullName evidence="1">Uncharacterized protein</fullName>
    </submittedName>
</protein>
<dbReference type="EMBL" id="BPLR01015867">
    <property type="protein sequence ID" value="GIY79291.1"/>
    <property type="molecule type" value="Genomic_DNA"/>
</dbReference>
<reference evidence="1 2" key="1">
    <citation type="submission" date="2021-06" db="EMBL/GenBank/DDBJ databases">
        <title>Caerostris extrusa draft genome.</title>
        <authorList>
            <person name="Kono N."/>
            <person name="Arakawa K."/>
        </authorList>
    </citation>
    <scope>NUCLEOTIDE SEQUENCE [LARGE SCALE GENOMIC DNA]</scope>
</reference>